<gene>
    <name evidence="13" type="ORF">PHAVU_009G228700g</name>
</gene>
<feature type="compositionally biased region" description="Basic and acidic residues" evidence="10">
    <location>
        <begin position="29"/>
        <end position="38"/>
    </location>
</feature>
<dbReference type="SMR" id="V7AYG7"/>
<comment type="subcellular location">
    <subcellularLocation>
        <location evidence="1">Membrane</location>
        <topology evidence="1">Multi-pass membrane protein</topology>
    </subcellularLocation>
</comment>
<evidence type="ECO:0000256" key="5">
    <source>
        <dbReference type="ARBA" id="ARBA00022989"/>
    </source>
</evidence>
<dbReference type="STRING" id="3885.V7AYG7"/>
<feature type="transmembrane region" description="Helical" evidence="11">
    <location>
        <begin position="516"/>
        <end position="536"/>
    </location>
</feature>
<feature type="compositionally biased region" description="Polar residues" evidence="10">
    <location>
        <begin position="44"/>
        <end position="56"/>
    </location>
</feature>
<dbReference type="OMA" id="PQMSESF"/>
<evidence type="ECO:0000256" key="3">
    <source>
        <dbReference type="ARBA" id="ARBA00022448"/>
    </source>
</evidence>
<feature type="region of interest" description="Disordered" evidence="10">
    <location>
        <begin position="112"/>
        <end position="152"/>
    </location>
</feature>
<evidence type="ECO:0000256" key="6">
    <source>
        <dbReference type="ARBA" id="ARBA00023065"/>
    </source>
</evidence>
<feature type="region of interest" description="Disordered" evidence="10">
    <location>
        <begin position="27"/>
        <end position="74"/>
    </location>
</feature>
<keyword evidence="4 11" id="KW-0812">Transmembrane</keyword>
<evidence type="ECO:0000256" key="11">
    <source>
        <dbReference type="SAM" id="Phobius"/>
    </source>
</evidence>
<dbReference type="PANTHER" id="PTHR31618:SF7">
    <property type="entry name" value="MECHANOSENSITIVE ION CHANNEL PROTEIN"/>
    <property type="match status" value="1"/>
</dbReference>
<name>V7AYG7_PHAVU</name>
<dbReference type="Proteomes" id="UP000000226">
    <property type="component" value="Chromosome 9"/>
</dbReference>
<evidence type="ECO:0000313" key="14">
    <source>
        <dbReference type="Proteomes" id="UP000000226"/>
    </source>
</evidence>
<keyword evidence="5 11" id="KW-1133">Transmembrane helix</keyword>
<feature type="transmembrane region" description="Helical" evidence="11">
    <location>
        <begin position="548"/>
        <end position="571"/>
    </location>
</feature>
<dbReference type="eggNOG" id="KOG4629">
    <property type="taxonomic scope" value="Eukaryota"/>
</dbReference>
<dbReference type="Gene3D" id="2.30.30.60">
    <property type="match status" value="1"/>
</dbReference>
<dbReference type="SUPFAM" id="SSF50182">
    <property type="entry name" value="Sm-like ribonucleoproteins"/>
    <property type="match status" value="1"/>
</dbReference>
<comment type="similarity">
    <text evidence="2 9">Belongs to the MscS (TC 1.A.23) family.</text>
</comment>
<feature type="transmembrane region" description="Helical" evidence="11">
    <location>
        <begin position="291"/>
        <end position="313"/>
    </location>
</feature>
<feature type="transmembrane region" description="Helical" evidence="11">
    <location>
        <begin position="205"/>
        <end position="233"/>
    </location>
</feature>
<dbReference type="GO" id="GO:0005886">
    <property type="term" value="C:plasma membrane"/>
    <property type="evidence" value="ECO:0007669"/>
    <property type="project" value="UniProtKB-UniRule"/>
</dbReference>
<dbReference type="AlphaFoldDB" id="V7AYG7"/>
<feature type="transmembrane region" description="Helical" evidence="11">
    <location>
        <begin position="254"/>
        <end position="271"/>
    </location>
</feature>
<evidence type="ECO:0000259" key="12">
    <source>
        <dbReference type="Pfam" id="PF00924"/>
    </source>
</evidence>
<evidence type="ECO:0000313" key="13">
    <source>
        <dbReference type="EMBL" id="ESW10672.1"/>
    </source>
</evidence>
<keyword evidence="8" id="KW-0407">Ion channel</keyword>
<keyword evidence="14" id="KW-1185">Reference proteome</keyword>
<accession>V7AYG7</accession>
<dbReference type="GO" id="GO:0006820">
    <property type="term" value="P:monoatomic anion transport"/>
    <property type="evidence" value="ECO:0007669"/>
    <property type="project" value="TreeGrafter"/>
</dbReference>
<feature type="domain" description="Mechanosensitive ion channel MscS" evidence="12">
    <location>
        <begin position="567"/>
        <end position="623"/>
    </location>
</feature>
<dbReference type="InterPro" id="IPR023408">
    <property type="entry name" value="MscS_beta-dom_sf"/>
</dbReference>
<evidence type="ECO:0000256" key="7">
    <source>
        <dbReference type="ARBA" id="ARBA00023136"/>
    </source>
</evidence>
<dbReference type="OrthoDB" id="544685at2759"/>
<keyword evidence="6" id="KW-0406">Ion transport</keyword>
<evidence type="ECO:0000256" key="8">
    <source>
        <dbReference type="ARBA" id="ARBA00023303"/>
    </source>
</evidence>
<dbReference type="Pfam" id="PF00924">
    <property type="entry name" value="MS_channel_2nd"/>
    <property type="match status" value="1"/>
</dbReference>
<dbReference type="GO" id="GO:0050982">
    <property type="term" value="P:detection of mechanical stimulus"/>
    <property type="evidence" value="ECO:0007669"/>
    <property type="project" value="UniProtKB-ARBA"/>
</dbReference>
<evidence type="ECO:0000256" key="2">
    <source>
        <dbReference type="ARBA" id="ARBA00008017"/>
    </source>
</evidence>
<dbReference type="InterPro" id="IPR010920">
    <property type="entry name" value="LSM_dom_sf"/>
</dbReference>
<dbReference type="InterPro" id="IPR006685">
    <property type="entry name" value="MscS_channel_2nd"/>
</dbReference>
<evidence type="ECO:0000256" key="9">
    <source>
        <dbReference type="PIRNR" id="PIRNR017209"/>
    </source>
</evidence>
<feature type="transmembrane region" description="Helical" evidence="11">
    <location>
        <begin position="173"/>
        <end position="193"/>
    </location>
</feature>
<dbReference type="GO" id="GO:0008381">
    <property type="term" value="F:mechanosensitive monoatomic ion channel activity"/>
    <property type="evidence" value="ECO:0007669"/>
    <property type="project" value="TreeGrafter"/>
</dbReference>
<dbReference type="InterPro" id="IPR016688">
    <property type="entry name" value="MscS-like_plants/fungi"/>
</dbReference>
<evidence type="ECO:0000256" key="1">
    <source>
        <dbReference type="ARBA" id="ARBA00004141"/>
    </source>
</evidence>
<reference evidence="14" key="1">
    <citation type="journal article" date="2014" name="Nat. Genet.">
        <title>A reference genome for common bean and genome-wide analysis of dual domestications.</title>
        <authorList>
            <person name="Schmutz J."/>
            <person name="McClean P.E."/>
            <person name="Mamidi S."/>
            <person name="Wu G.A."/>
            <person name="Cannon S.B."/>
            <person name="Grimwood J."/>
            <person name="Jenkins J."/>
            <person name="Shu S."/>
            <person name="Song Q."/>
            <person name="Chavarro C."/>
            <person name="Torres-Torres M."/>
            <person name="Geffroy V."/>
            <person name="Moghaddam S.M."/>
            <person name="Gao D."/>
            <person name="Abernathy B."/>
            <person name="Barry K."/>
            <person name="Blair M."/>
            <person name="Brick M.A."/>
            <person name="Chovatia M."/>
            <person name="Gepts P."/>
            <person name="Goodstein D.M."/>
            <person name="Gonzales M."/>
            <person name="Hellsten U."/>
            <person name="Hyten D.L."/>
            <person name="Jia G."/>
            <person name="Kelly J.D."/>
            <person name="Kudrna D."/>
            <person name="Lee R."/>
            <person name="Richard M.M."/>
            <person name="Miklas P.N."/>
            <person name="Osorno J.M."/>
            <person name="Rodrigues J."/>
            <person name="Thareau V."/>
            <person name="Urrea C.A."/>
            <person name="Wang M."/>
            <person name="Yu Y."/>
            <person name="Zhang M."/>
            <person name="Wing R.A."/>
            <person name="Cregan P.B."/>
            <person name="Rokhsar D.S."/>
            <person name="Jackson S.A."/>
        </authorList>
    </citation>
    <scope>NUCLEOTIDE SEQUENCE [LARGE SCALE GENOMIC DNA]</scope>
    <source>
        <strain evidence="14">cv. G19833</strain>
    </source>
</reference>
<dbReference type="Gramene" id="ESW10672">
    <property type="protein sequence ID" value="ESW10672"/>
    <property type="gene ID" value="PHAVU_009G228700g"/>
</dbReference>
<evidence type="ECO:0000256" key="4">
    <source>
        <dbReference type="ARBA" id="ARBA00022692"/>
    </source>
</evidence>
<dbReference type="PANTHER" id="PTHR31618">
    <property type="entry name" value="MECHANOSENSITIVE ION CHANNEL PROTEIN 5"/>
    <property type="match status" value="1"/>
</dbReference>
<organism evidence="13 14">
    <name type="scientific">Phaseolus vulgaris</name>
    <name type="common">Kidney bean</name>
    <name type="synonym">French bean</name>
    <dbReference type="NCBI Taxonomy" id="3885"/>
    <lineage>
        <taxon>Eukaryota</taxon>
        <taxon>Viridiplantae</taxon>
        <taxon>Streptophyta</taxon>
        <taxon>Embryophyta</taxon>
        <taxon>Tracheophyta</taxon>
        <taxon>Spermatophyta</taxon>
        <taxon>Magnoliopsida</taxon>
        <taxon>eudicotyledons</taxon>
        <taxon>Gunneridae</taxon>
        <taxon>Pentapetalae</taxon>
        <taxon>rosids</taxon>
        <taxon>fabids</taxon>
        <taxon>Fabales</taxon>
        <taxon>Fabaceae</taxon>
        <taxon>Papilionoideae</taxon>
        <taxon>50 kb inversion clade</taxon>
        <taxon>NPAAA clade</taxon>
        <taxon>indigoferoid/millettioid clade</taxon>
        <taxon>Phaseoleae</taxon>
        <taxon>Phaseolus</taxon>
    </lineage>
</organism>
<dbReference type="EMBL" id="CM002296">
    <property type="protein sequence ID" value="ESW10672.1"/>
    <property type="molecule type" value="Genomic_DNA"/>
</dbReference>
<dbReference type="PIRSF" id="PIRSF017209">
    <property type="entry name" value="Memb_At2g17000_prd"/>
    <property type="match status" value="1"/>
</dbReference>
<evidence type="ECO:0000256" key="10">
    <source>
        <dbReference type="SAM" id="MobiDB-lite"/>
    </source>
</evidence>
<keyword evidence="7 9" id="KW-0472">Membrane</keyword>
<sequence length="743" mass="85187">MEEERDVADKKMTKNEVVLRISDTEEAMNAEKEQRDSRTFPVAKNSSLSTQHNTQIGKGFRDSHGEVTELNGQVSTELVTTTKKLMGRSEFSKPKSRMVEPTCPKDASFVEEKAQLTSSPARSSPNKNVPDATIVTPRSPLHGTPGEEEDDDEEVYKTAYIEVSKRSGNKWRAFELFTFACIVGFFIASLTVNELQKRLIWGLELWKWCVLVLVILCGRLVTEWFINVLVFLIERNFLFKKKVLYFVYGVKKSVQGFIWLSLVLLTWGLLFNHGVERTRKVTKILNYITRALASCLIGAAIWLVKILLIKLLASKFQSTRFFDRVQQSIFHQYILKTLSGPPLMEVAENVGWASHSGQLCFKTMNNENEREKEQLIDVDKLKKMKQEKVSAWTMKGLINVIRSSGLSTISYAQDENENDQKDNEINSEWEAKAAAYRIFGNVAKPGHKYIEKDDLLLFMKNEEVENVLPLFEGAVETRRIKRKSLKNWLVKVYLERRSLLHSLNDTNTAVDDLNMLASLVVLIVIIIVWLLIMGFLTTEVLVFISSQLLLVVFMFGNTAKTVFEAIIFIFVMHPFDVGDRCVIDGVQMVVEEMSILTTVFLRYDNEKIFYPNSVLATKPISNFYRSPEMTDSVEFAVDVSTSIESIGILNEKLKVCLESRPQHWRPNHSVLVKDIENVNKMNMALYVTHTINFQNYGDKSRRRSELVLELKKILEDLNIKYHLLPQEVHLSYVSSQDSTAQTF</sequence>
<dbReference type="FunFam" id="2.30.30.60:FF:000003">
    <property type="entry name" value="Predicted mechanosensitive ion channel"/>
    <property type="match status" value="1"/>
</dbReference>
<feature type="compositionally biased region" description="Polar residues" evidence="10">
    <location>
        <begin position="115"/>
        <end position="127"/>
    </location>
</feature>
<protein>
    <recommendedName>
        <fullName evidence="9">Mechanosensitive ion channel protein</fullName>
    </recommendedName>
</protein>
<keyword evidence="3" id="KW-0813">Transport</keyword>
<proteinExistence type="inferred from homology"/>